<evidence type="ECO:0000313" key="2">
    <source>
        <dbReference type="Proteomes" id="UP001196413"/>
    </source>
</evidence>
<organism evidence="1 2">
    <name type="scientific">Parelaphostrongylus tenuis</name>
    <name type="common">Meningeal worm</name>
    <dbReference type="NCBI Taxonomy" id="148309"/>
    <lineage>
        <taxon>Eukaryota</taxon>
        <taxon>Metazoa</taxon>
        <taxon>Ecdysozoa</taxon>
        <taxon>Nematoda</taxon>
        <taxon>Chromadorea</taxon>
        <taxon>Rhabditida</taxon>
        <taxon>Rhabditina</taxon>
        <taxon>Rhabditomorpha</taxon>
        <taxon>Strongyloidea</taxon>
        <taxon>Metastrongylidae</taxon>
        <taxon>Parelaphostrongylus</taxon>
    </lineage>
</organism>
<reference evidence="1" key="1">
    <citation type="submission" date="2021-06" db="EMBL/GenBank/DDBJ databases">
        <title>Parelaphostrongylus tenuis whole genome reference sequence.</title>
        <authorList>
            <person name="Garwood T.J."/>
            <person name="Larsen P.A."/>
            <person name="Fountain-Jones N.M."/>
            <person name="Garbe J.R."/>
            <person name="Macchietto M.G."/>
            <person name="Kania S.A."/>
            <person name="Gerhold R.W."/>
            <person name="Richards J.E."/>
            <person name="Wolf T.M."/>
        </authorList>
    </citation>
    <scope>NUCLEOTIDE SEQUENCE</scope>
    <source>
        <strain evidence="1">MNPRO001-30</strain>
        <tissue evidence="1">Meninges</tissue>
    </source>
</reference>
<evidence type="ECO:0000313" key="1">
    <source>
        <dbReference type="EMBL" id="KAJ1348178.1"/>
    </source>
</evidence>
<dbReference type="AlphaFoldDB" id="A0AAD5QDQ2"/>
<gene>
    <name evidence="1" type="ORF">KIN20_003423</name>
</gene>
<keyword evidence="2" id="KW-1185">Reference proteome</keyword>
<protein>
    <submittedName>
        <fullName evidence="1">Uncharacterized protein</fullName>
    </submittedName>
</protein>
<dbReference type="EMBL" id="JAHQIW010000449">
    <property type="protein sequence ID" value="KAJ1348178.1"/>
    <property type="molecule type" value="Genomic_DNA"/>
</dbReference>
<proteinExistence type="predicted"/>
<name>A0AAD5QDQ2_PARTN</name>
<comment type="caution">
    <text evidence="1">The sequence shown here is derived from an EMBL/GenBank/DDBJ whole genome shotgun (WGS) entry which is preliminary data.</text>
</comment>
<sequence>MLVTLPKFLWTERKPYSMNFHAQAFDKADDATTRFFMARHMLAVLRENQTCDENKGAPLIKLHLMANLERKAGNFYIRQSDKKILLLEKGSLRYEMSKASIMTFVHTNNGFSTWTYSRLTRRSSSIKTAPRKESGGAILQFELFKKAVTLLAASQNIGKGKILL</sequence>
<accession>A0AAD5QDQ2</accession>
<dbReference type="Proteomes" id="UP001196413">
    <property type="component" value="Unassembled WGS sequence"/>
</dbReference>